<dbReference type="InterPro" id="IPR017744">
    <property type="entry name" value="BcsG"/>
</dbReference>
<feature type="transmembrane region" description="Helical" evidence="1">
    <location>
        <begin position="116"/>
        <end position="135"/>
    </location>
</feature>
<accession>A0A8J3AUN9</accession>
<dbReference type="RefSeq" id="WP_188379954.1">
    <property type="nucleotide sequence ID" value="NZ_BMDI01000001.1"/>
</dbReference>
<keyword evidence="1" id="KW-1133">Transmembrane helix</keyword>
<dbReference type="Pfam" id="PF11658">
    <property type="entry name" value="CBP_BcsG"/>
    <property type="match status" value="1"/>
</dbReference>
<evidence type="ECO:0008006" key="4">
    <source>
        <dbReference type="Google" id="ProtNLM"/>
    </source>
</evidence>
<dbReference type="AlphaFoldDB" id="A0A8J3AUN9"/>
<dbReference type="Proteomes" id="UP000642180">
    <property type="component" value="Unassembled WGS sequence"/>
</dbReference>
<protein>
    <recommendedName>
        <fullName evidence="4">Cellulose biosynthesis protein BcsG</fullName>
    </recommendedName>
</protein>
<organism evidence="2 3">
    <name type="scientific">Oxalicibacterium faecigallinarum</name>
    <dbReference type="NCBI Taxonomy" id="573741"/>
    <lineage>
        <taxon>Bacteria</taxon>
        <taxon>Pseudomonadati</taxon>
        <taxon>Pseudomonadota</taxon>
        <taxon>Betaproteobacteria</taxon>
        <taxon>Burkholderiales</taxon>
        <taxon>Oxalobacteraceae</taxon>
        <taxon>Oxalicibacterium</taxon>
    </lineage>
</organism>
<dbReference type="NCBIfam" id="TIGR03368">
    <property type="entry name" value="cellulose_yhjU"/>
    <property type="match status" value="1"/>
</dbReference>
<feature type="transmembrane region" description="Helical" evidence="1">
    <location>
        <begin position="50"/>
        <end position="69"/>
    </location>
</feature>
<reference evidence="3" key="1">
    <citation type="journal article" date="2019" name="Int. J. Syst. Evol. Microbiol.">
        <title>The Global Catalogue of Microorganisms (GCM) 10K type strain sequencing project: providing services to taxonomists for standard genome sequencing and annotation.</title>
        <authorList>
            <consortium name="The Broad Institute Genomics Platform"/>
            <consortium name="The Broad Institute Genome Sequencing Center for Infectious Disease"/>
            <person name="Wu L."/>
            <person name="Ma J."/>
        </authorList>
    </citation>
    <scope>NUCLEOTIDE SEQUENCE [LARGE SCALE GENOMIC DNA]</scope>
    <source>
        <strain evidence="3">CCM 2767</strain>
    </source>
</reference>
<keyword evidence="1" id="KW-0812">Transmembrane</keyword>
<keyword evidence="1" id="KW-0472">Membrane</keyword>
<feature type="transmembrane region" description="Helical" evidence="1">
    <location>
        <begin position="20"/>
        <end position="38"/>
    </location>
</feature>
<dbReference type="Gene3D" id="3.40.720.10">
    <property type="entry name" value="Alkaline Phosphatase, subunit A"/>
    <property type="match status" value="1"/>
</dbReference>
<keyword evidence="3" id="KW-1185">Reference proteome</keyword>
<feature type="transmembrane region" description="Helical" evidence="1">
    <location>
        <begin position="89"/>
        <end position="109"/>
    </location>
</feature>
<proteinExistence type="predicted"/>
<comment type="caution">
    <text evidence="2">The sequence shown here is derived from an EMBL/GenBank/DDBJ whole genome shotgun (WGS) entry which is preliminary data.</text>
</comment>
<evidence type="ECO:0000256" key="1">
    <source>
        <dbReference type="SAM" id="Phobius"/>
    </source>
</evidence>
<name>A0A8J3AUN9_9BURK</name>
<evidence type="ECO:0000313" key="2">
    <source>
        <dbReference type="EMBL" id="GGI17192.1"/>
    </source>
</evidence>
<gene>
    <name evidence="2" type="ORF">GCM10008066_07750</name>
</gene>
<dbReference type="InterPro" id="IPR017850">
    <property type="entry name" value="Alkaline_phosphatase_core_sf"/>
</dbReference>
<evidence type="ECO:0000313" key="3">
    <source>
        <dbReference type="Proteomes" id="UP000642180"/>
    </source>
</evidence>
<sequence length="519" mass="57954">MHYWSLYFFAKFALFLNESIRFSWQLNLLLAIFVSIRFRERKWRITQNAIAAPLALALLYSESNLPPIGRAFAAAKDLAGFSPTYLFELIGRFISVTDILIVLAMLVVYRLLSSRVRFTSFAFGVIMLVPLINHFTKQQDDRAHYLATKANEAVANRKDPASLLDNFYTEERARAPIKFPAVSTEKLPFDVVLLHVCSLSWDDLAFVGEGNPAILKRFDVIFRNFNSAASYSGPAALRLLRSTCGQVPHATLYGADPDDCSLFHNFTTAGYDVRGILNHDGVFGHFAGDIQSYSGLPSPLEEGKWGDIAMRSFDGRPIYGDLSVLSKWWQDNRLNASASAKPTALYYNTITLHDGNIVAGTPGSSLQTYKPRLDKLLADFDRFISQLEAAGKPVVVILIPEHGAALRGDKIQISGMREIPNPKVTMVPVAVKVIGMKANEEGAPPIFVDRPTSYSAVFTLLADIMNRDVSNLDQMQLSDLARALPTTRFVAENEKIIVMQNDRDYFMRSPEGTWINYAN</sequence>
<dbReference type="EMBL" id="BMDI01000001">
    <property type="protein sequence ID" value="GGI17192.1"/>
    <property type="molecule type" value="Genomic_DNA"/>
</dbReference>